<dbReference type="Pfam" id="PF02602">
    <property type="entry name" value="HEM4"/>
    <property type="match status" value="1"/>
</dbReference>
<dbReference type="RefSeq" id="WP_327194442.1">
    <property type="nucleotide sequence ID" value="NZ_JALHLF010000164.1"/>
</dbReference>
<dbReference type="EMBL" id="JALHLF010000164">
    <property type="protein sequence ID" value="MCJ2184876.1"/>
    <property type="molecule type" value="Genomic_DNA"/>
</dbReference>
<evidence type="ECO:0000313" key="3">
    <source>
        <dbReference type="Proteomes" id="UP001162881"/>
    </source>
</evidence>
<evidence type="ECO:0000259" key="1">
    <source>
        <dbReference type="Pfam" id="PF02602"/>
    </source>
</evidence>
<comment type="caution">
    <text evidence="2">The sequence shown here is derived from an EMBL/GenBank/DDBJ whole genome shotgun (WGS) entry which is preliminary data.</text>
</comment>
<evidence type="ECO:0000313" key="2">
    <source>
        <dbReference type="EMBL" id="MCJ2184876.1"/>
    </source>
</evidence>
<dbReference type="InterPro" id="IPR036108">
    <property type="entry name" value="4pyrrol_syn_uPrphyn_synt_sf"/>
</dbReference>
<proteinExistence type="predicted"/>
<reference evidence="2" key="1">
    <citation type="submission" date="2022-03" db="EMBL/GenBank/DDBJ databases">
        <title>Identification of a novel bacterium isolated from mangrove sediments.</title>
        <authorList>
            <person name="Pan X."/>
        </authorList>
    </citation>
    <scope>NUCLEOTIDE SEQUENCE</scope>
    <source>
        <strain evidence="2">B1949</strain>
    </source>
</reference>
<dbReference type="Proteomes" id="UP001162881">
    <property type="component" value="Unassembled WGS sequence"/>
</dbReference>
<protein>
    <submittedName>
        <fullName evidence="2">Uroporphyrinogen-III synthase</fullName>
    </submittedName>
</protein>
<organism evidence="2 3">
    <name type="scientific">Novosphingobium organovorum</name>
    <dbReference type="NCBI Taxonomy" id="2930092"/>
    <lineage>
        <taxon>Bacteria</taxon>
        <taxon>Pseudomonadati</taxon>
        <taxon>Pseudomonadota</taxon>
        <taxon>Alphaproteobacteria</taxon>
        <taxon>Sphingomonadales</taxon>
        <taxon>Sphingomonadaceae</taxon>
        <taxon>Novosphingobium</taxon>
    </lineage>
</organism>
<gene>
    <name evidence="2" type="ORF">MTR62_19620</name>
</gene>
<sequence length="112" mass="11800">EGVTMHTCEVYASLALPGPEPLRAALAGDAPVIALVHSGEAARRFEELCAQWGIAPARVHLAAIGPRVLKDLKSPWASARTATEPSDAALLALAHQMCQEFTQGSTQADNQT</sequence>
<accession>A0ABT0BJ81</accession>
<dbReference type="Gene3D" id="3.40.50.10090">
    <property type="match status" value="1"/>
</dbReference>
<dbReference type="InterPro" id="IPR003754">
    <property type="entry name" value="4pyrrol_synth_uPrphyn_synth"/>
</dbReference>
<dbReference type="SUPFAM" id="SSF69618">
    <property type="entry name" value="HemD-like"/>
    <property type="match status" value="1"/>
</dbReference>
<feature type="domain" description="Tetrapyrrole biosynthesis uroporphyrinogen III synthase" evidence="1">
    <location>
        <begin position="2"/>
        <end position="91"/>
    </location>
</feature>
<feature type="non-terminal residue" evidence="2">
    <location>
        <position position="1"/>
    </location>
</feature>
<name>A0ABT0BJ81_9SPHN</name>
<keyword evidence="3" id="KW-1185">Reference proteome</keyword>